<proteinExistence type="inferred from homology"/>
<evidence type="ECO:0000256" key="2">
    <source>
        <dbReference type="ARBA" id="ARBA00022448"/>
    </source>
</evidence>
<evidence type="ECO:0000256" key="5">
    <source>
        <dbReference type="ARBA" id="ARBA00022989"/>
    </source>
</evidence>
<evidence type="ECO:0000256" key="7">
    <source>
        <dbReference type="RuleBase" id="RU363032"/>
    </source>
</evidence>
<comment type="caution">
    <text evidence="9">The sequence shown here is derived from an EMBL/GenBank/DDBJ whole genome shotgun (WGS) entry which is preliminary data.</text>
</comment>
<comment type="subcellular location">
    <subcellularLocation>
        <location evidence="1 7">Cell membrane</location>
        <topology evidence="1 7">Multi-pass membrane protein</topology>
    </subcellularLocation>
</comment>
<comment type="similarity">
    <text evidence="7">Belongs to the binding-protein-dependent transport system permease family.</text>
</comment>
<keyword evidence="5 7" id="KW-1133">Transmembrane helix</keyword>
<reference evidence="9" key="1">
    <citation type="submission" date="2022-11" db="EMBL/GenBank/DDBJ databases">
        <title>Nonomuraea corallina sp. nov., a new species of the genus Nonomuraea isolated from sea side sediment in Thai sea.</title>
        <authorList>
            <person name="Ngamcharungchit C."/>
            <person name="Matsumoto A."/>
            <person name="Suriyachadkun C."/>
            <person name="Panbangred W."/>
            <person name="Inahashi Y."/>
            <person name="Intra B."/>
        </authorList>
    </citation>
    <scope>NUCLEOTIDE SEQUENCE</scope>
    <source>
        <strain evidence="9">MCN248</strain>
    </source>
</reference>
<evidence type="ECO:0000313" key="10">
    <source>
        <dbReference type="Proteomes" id="UP001144036"/>
    </source>
</evidence>
<keyword evidence="4 7" id="KW-0812">Transmembrane</keyword>
<dbReference type="Pfam" id="PF00528">
    <property type="entry name" value="BPD_transp_1"/>
    <property type="match status" value="1"/>
</dbReference>
<feature type="transmembrane region" description="Helical" evidence="7">
    <location>
        <begin position="71"/>
        <end position="97"/>
    </location>
</feature>
<dbReference type="InterPro" id="IPR035906">
    <property type="entry name" value="MetI-like_sf"/>
</dbReference>
<dbReference type="SUPFAM" id="SSF161098">
    <property type="entry name" value="MetI-like"/>
    <property type="match status" value="1"/>
</dbReference>
<keyword evidence="10" id="KW-1185">Reference proteome</keyword>
<sequence length="264" mass="27877">MSATLRARRSRPPRAGWQVPATQAALVVGFFALWEAGAASGLLDPLTWSRPSVIVTELADLIGTPETVNDLAATLTTLAAGFLIGASVGVGIGIAVARLRRVQAVVSTYLVALQSVPLLVFYPVLLTIFGLNRGPTVIVVAAVTMVPVALNTTAGLGAIPRGLQRLATSLMLSRSAAYRKVFLPAAIPLIFPGLRVGFLAALVTTIGMEFIVASAGLGYRVGQSYHTFAVDRMYANIVVVCVLAILVNLVLTRIERSLRRDVTT</sequence>
<organism evidence="9 10">
    <name type="scientific">Nonomuraea corallina</name>
    <dbReference type="NCBI Taxonomy" id="2989783"/>
    <lineage>
        <taxon>Bacteria</taxon>
        <taxon>Bacillati</taxon>
        <taxon>Actinomycetota</taxon>
        <taxon>Actinomycetes</taxon>
        <taxon>Streptosporangiales</taxon>
        <taxon>Streptosporangiaceae</taxon>
        <taxon>Nonomuraea</taxon>
    </lineage>
</organism>
<feature type="transmembrane region" description="Helical" evidence="7">
    <location>
        <begin position="137"/>
        <end position="160"/>
    </location>
</feature>
<dbReference type="CDD" id="cd06261">
    <property type="entry name" value="TM_PBP2"/>
    <property type="match status" value="1"/>
</dbReference>
<dbReference type="PANTHER" id="PTHR30151:SF0">
    <property type="entry name" value="ABC TRANSPORTER PERMEASE PROTEIN MJ0413-RELATED"/>
    <property type="match status" value="1"/>
</dbReference>
<keyword evidence="6 7" id="KW-0472">Membrane</keyword>
<dbReference type="InterPro" id="IPR000515">
    <property type="entry name" value="MetI-like"/>
</dbReference>
<dbReference type="PROSITE" id="PS50928">
    <property type="entry name" value="ABC_TM1"/>
    <property type="match status" value="1"/>
</dbReference>
<feature type="transmembrane region" description="Helical" evidence="7">
    <location>
        <begin position="181"/>
        <end position="213"/>
    </location>
</feature>
<feature type="domain" description="ABC transmembrane type-1" evidence="8">
    <location>
        <begin position="71"/>
        <end position="255"/>
    </location>
</feature>
<evidence type="ECO:0000313" key="9">
    <source>
        <dbReference type="EMBL" id="MDA0632667.1"/>
    </source>
</evidence>
<feature type="transmembrane region" description="Helical" evidence="7">
    <location>
        <begin position="233"/>
        <end position="251"/>
    </location>
</feature>
<accession>A0ABT4S633</accession>
<protein>
    <submittedName>
        <fullName evidence="9">ABC transporter permease subunit</fullName>
    </submittedName>
</protein>
<evidence type="ECO:0000256" key="6">
    <source>
        <dbReference type="ARBA" id="ARBA00023136"/>
    </source>
</evidence>
<dbReference type="PANTHER" id="PTHR30151">
    <property type="entry name" value="ALKANE SULFONATE ABC TRANSPORTER-RELATED, MEMBRANE SUBUNIT"/>
    <property type="match status" value="1"/>
</dbReference>
<evidence type="ECO:0000256" key="4">
    <source>
        <dbReference type="ARBA" id="ARBA00022692"/>
    </source>
</evidence>
<dbReference type="RefSeq" id="WP_270153448.1">
    <property type="nucleotide sequence ID" value="NZ_JAPNNL010000010.1"/>
</dbReference>
<dbReference type="Proteomes" id="UP001144036">
    <property type="component" value="Unassembled WGS sequence"/>
</dbReference>
<gene>
    <name evidence="9" type="ORF">OUY22_04495</name>
</gene>
<feature type="transmembrane region" description="Helical" evidence="7">
    <location>
        <begin position="109"/>
        <end position="131"/>
    </location>
</feature>
<evidence type="ECO:0000259" key="8">
    <source>
        <dbReference type="PROSITE" id="PS50928"/>
    </source>
</evidence>
<dbReference type="Gene3D" id="1.10.3720.10">
    <property type="entry name" value="MetI-like"/>
    <property type="match status" value="1"/>
</dbReference>
<dbReference type="EMBL" id="JAPNNL010000010">
    <property type="protein sequence ID" value="MDA0632667.1"/>
    <property type="molecule type" value="Genomic_DNA"/>
</dbReference>
<evidence type="ECO:0000256" key="3">
    <source>
        <dbReference type="ARBA" id="ARBA00022475"/>
    </source>
</evidence>
<keyword evidence="3" id="KW-1003">Cell membrane</keyword>
<evidence type="ECO:0000256" key="1">
    <source>
        <dbReference type="ARBA" id="ARBA00004651"/>
    </source>
</evidence>
<name>A0ABT4S633_9ACTN</name>
<keyword evidence="2 7" id="KW-0813">Transport</keyword>